<feature type="region of interest" description="Disordered" evidence="7">
    <location>
        <begin position="1"/>
        <end position="33"/>
    </location>
</feature>
<evidence type="ECO:0000256" key="3">
    <source>
        <dbReference type="ARBA" id="ARBA00022491"/>
    </source>
</evidence>
<keyword evidence="9" id="KW-0966">Cell projection</keyword>
<dbReference type="InterPro" id="IPR031316">
    <property type="entry name" value="FlgM_C"/>
</dbReference>
<dbReference type="EMBL" id="CP011058">
    <property type="protein sequence ID" value="AJY74519.1"/>
    <property type="molecule type" value="Genomic_DNA"/>
</dbReference>
<dbReference type="OrthoDB" id="2382241at2"/>
<keyword evidence="9" id="KW-0969">Cilium</keyword>
<dbReference type="HOGENOM" id="CLU_169011_6_0_9"/>
<feature type="compositionally biased region" description="Polar residues" evidence="7">
    <location>
        <begin position="1"/>
        <end position="15"/>
    </location>
</feature>
<organism evidence="9 10">
    <name type="scientific">Paenibacillus beijingensis</name>
    <dbReference type="NCBI Taxonomy" id="1126833"/>
    <lineage>
        <taxon>Bacteria</taxon>
        <taxon>Bacillati</taxon>
        <taxon>Bacillota</taxon>
        <taxon>Bacilli</taxon>
        <taxon>Bacillales</taxon>
        <taxon>Paenibacillaceae</taxon>
        <taxon>Paenibacillus</taxon>
    </lineage>
</organism>
<evidence type="ECO:0000256" key="2">
    <source>
        <dbReference type="ARBA" id="ARBA00017823"/>
    </source>
</evidence>
<gene>
    <name evidence="9" type="ORF">VN24_07945</name>
</gene>
<dbReference type="InterPro" id="IPR007412">
    <property type="entry name" value="FlgM"/>
</dbReference>
<evidence type="ECO:0000256" key="5">
    <source>
        <dbReference type="ARBA" id="ARBA00023015"/>
    </source>
</evidence>
<keyword evidence="6" id="KW-0804">Transcription</keyword>
<comment type="similarity">
    <text evidence="1">Belongs to the FlgM family.</text>
</comment>
<dbReference type="Proteomes" id="UP000032633">
    <property type="component" value="Chromosome"/>
</dbReference>
<accession>A0A0D5NGK0</accession>
<evidence type="ECO:0000256" key="4">
    <source>
        <dbReference type="ARBA" id="ARBA00022795"/>
    </source>
</evidence>
<dbReference type="AlphaFoldDB" id="A0A0D5NGK0"/>
<name>A0A0D5NGK0_9BACL</name>
<evidence type="ECO:0000313" key="10">
    <source>
        <dbReference type="Proteomes" id="UP000032633"/>
    </source>
</evidence>
<dbReference type="GO" id="GO:0045892">
    <property type="term" value="P:negative regulation of DNA-templated transcription"/>
    <property type="evidence" value="ECO:0007669"/>
    <property type="project" value="InterPro"/>
</dbReference>
<dbReference type="STRING" id="1126833.VN24_07945"/>
<sequence>MKINETQRLNAVNTYRKQHETHTAETARKKQTDKVEISAEAKEMLQSSQAQNADRAQRVADLKQQVSSGTYHVDAGKIAEKMWPYLKS</sequence>
<evidence type="ECO:0000256" key="6">
    <source>
        <dbReference type="ARBA" id="ARBA00023163"/>
    </source>
</evidence>
<reference evidence="9 10" key="1">
    <citation type="journal article" date="2015" name="J. Biotechnol.">
        <title>Complete genome sequence of Paenibacillus beijingensis 7188(T) (=DSM 24997(T)), a novel rhizobacterium from jujube garden soil.</title>
        <authorList>
            <person name="Kwak Y."/>
            <person name="Shin J.H."/>
        </authorList>
    </citation>
    <scope>NUCLEOTIDE SEQUENCE [LARGE SCALE GENOMIC DNA]</scope>
    <source>
        <strain evidence="9 10">DSM 24997</strain>
    </source>
</reference>
<dbReference type="KEGG" id="pbj:VN24_07945"/>
<reference evidence="10" key="2">
    <citation type="submission" date="2015-03" db="EMBL/GenBank/DDBJ databases">
        <title>Genome sequence of Paenibacillus beijingensis strain DSM 24997T.</title>
        <authorList>
            <person name="Kwak Y."/>
            <person name="Shin J.-H."/>
        </authorList>
    </citation>
    <scope>NUCLEOTIDE SEQUENCE [LARGE SCALE GENOMIC DNA]</scope>
    <source>
        <strain evidence="10">DSM 24997</strain>
    </source>
</reference>
<dbReference type="NCBIfam" id="TIGR03824">
    <property type="entry name" value="FlgM_jcvi"/>
    <property type="match status" value="1"/>
</dbReference>
<dbReference type="Pfam" id="PF04316">
    <property type="entry name" value="FlgM"/>
    <property type="match status" value="1"/>
</dbReference>
<keyword evidence="3" id="KW-0678">Repressor</keyword>
<keyword evidence="5" id="KW-0805">Transcription regulation</keyword>
<dbReference type="GO" id="GO:0044781">
    <property type="term" value="P:bacterial-type flagellum organization"/>
    <property type="evidence" value="ECO:0007669"/>
    <property type="project" value="UniProtKB-KW"/>
</dbReference>
<feature type="domain" description="Anti-sigma-28 factor FlgM C-terminal" evidence="8">
    <location>
        <begin position="33"/>
        <end position="82"/>
    </location>
</feature>
<evidence type="ECO:0000256" key="1">
    <source>
        <dbReference type="ARBA" id="ARBA00005322"/>
    </source>
</evidence>
<keyword evidence="4" id="KW-1005">Bacterial flagellum biogenesis</keyword>
<keyword evidence="10" id="KW-1185">Reference proteome</keyword>
<proteinExistence type="inferred from homology"/>
<evidence type="ECO:0000256" key="7">
    <source>
        <dbReference type="SAM" id="MobiDB-lite"/>
    </source>
</evidence>
<dbReference type="SUPFAM" id="SSF101498">
    <property type="entry name" value="Anti-sigma factor FlgM"/>
    <property type="match status" value="1"/>
</dbReference>
<evidence type="ECO:0000313" key="9">
    <source>
        <dbReference type="EMBL" id="AJY74519.1"/>
    </source>
</evidence>
<keyword evidence="9" id="KW-0282">Flagellum</keyword>
<dbReference type="InterPro" id="IPR035890">
    <property type="entry name" value="Anti-sigma-28_factor_FlgM_sf"/>
</dbReference>
<evidence type="ECO:0000259" key="8">
    <source>
        <dbReference type="Pfam" id="PF04316"/>
    </source>
</evidence>
<feature type="compositionally biased region" description="Basic and acidic residues" evidence="7">
    <location>
        <begin position="17"/>
        <end position="33"/>
    </location>
</feature>
<dbReference type="PATRIC" id="fig|1126833.4.peg.1748"/>
<dbReference type="RefSeq" id="WP_045669953.1">
    <property type="nucleotide sequence ID" value="NZ_CP011058.1"/>
</dbReference>
<protein>
    <recommendedName>
        <fullName evidence="2">Negative regulator of flagellin synthesis</fullName>
    </recommendedName>
</protein>